<protein>
    <submittedName>
        <fullName evidence="1">Uncharacterized protein</fullName>
    </submittedName>
</protein>
<name>A0AAN8LU67_9TELE</name>
<dbReference type="AlphaFoldDB" id="A0AAN8LU67"/>
<keyword evidence="2" id="KW-1185">Reference proteome</keyword>
<evidence type="ECO:0000313" key="1">
    <source>
        <dbReference type="EMBL" id="KAK6318420.1"/>
    </source>
</evidence>
<accession>A0AAN8LU67</accession>
<sequence length="77" mass="8688">MSQATLPRFLPDCLEAFLSSEDPVRVELSQRAVEGLVRKNTSTASESRAVYRKVRKQHVNTFTKSNLLQQSSTTFSI</sequence>
<gene>
    <name evidence="1" type="ORF">J4Q44_G00117110</name>
</gene>
<evidence type="ECO:0000313" key="2">
    <source>
        <dbReference type="Proteomes" id="UP001356427"/>
    </source>
</evidence>
<proteinExistence type="predicted"/>
<dbReference type="Proteomes" id="UP001356427">
    <property type="component" value="Unassembled WGS sequence"/>
</dbReference>
<dbReference type="EMBL" id="JAGTTL010000009">
    <property type="protein sequence ID" value="KAK6318420.1"/>
    <property type="molecule type" value="Genomic_DNA"/>
</dbReference>
<comment type="caution">
    <text evidence="1">The sequence shown here is derived from an EMBL/GenBank/DDBJ whole genome shotgun (WGS) entry which is preliminary data.</text>
</comment>
<reference evidence="1 2" key="1">
    <citation type="submission" date="2021-04" db="EMBL/GenBank/DDBJ databases">
        <authorList>
            <person name="De Guttry C."/>
            <person name="Zahm M."/>
            <person name="Klopp C."/>
            <person name="Cabau C."/>
            <person name="Louis A."/>
            <person name="Berthelot C."/>
            <person name="Parey E."/>
            <person name="Roest Crollius H."/>
            <person name="Montfort J."/>
            <person name="Robinson-Rechavi M."/>
            <person name="Bucao C."/>
            <person name="Bouchez O."/>
            <person name="Gislard M."/>
            <person name="Lluch J."/>
            <person name="Milhes M."/>
            <person name="Lampietro C."/>
            <person name="Lopez Roques C."/>
            <person name="Donnadieu C."/>
            <person name="Braasch I."/>
            <person name="Desvignes T."/>
            <person name="Postlethwait J."/>
            <person name="Bobe J."/>
            <person name="Wedekind C."/>
            <person name="Guiguen Y."/>
        </authorList>
    </citation>
    <scope>NUCLEOTIDE SEQUENCE [LARGE SCALE GENOMIC DNA]</scope>
    <source>
        <strain evidence="1">Cs_M1</strain>
        <tissue evidence="1">Blood</tissue>
    </source>
</reference>
<organism evidence="1 2">
    <name type="scientific">Coregonus suidteri</name>
    <dbReference type="NCBI Taxonomy" id="861788"/>
    <lineage>
        <taxon>Eukaryota</taxon>
        <taxon>Metazoa</taxon>
        <taxon>Chordata</taxon>
        <taxon>Craniata</taxon>
        <taxon>Vertebrata</taxon>
        <taxon>Euteleostomi</taxon>
        <taxon>Actinopterygii</taxon>
        <taxon>Neopterygii</taxon>
        <taxon>Teleostei</taxon>
        <taxon>Protacanthopterygii</taxon>
        <taxon>Salmoniformes</taxon>
        <taxon>Salmonidae</taxon>
        <taxon>Coregoninae</taxon>
        <taxon>Coregonus</taxon>
    </lineage>
</organism>